<reference evidence="1 2" key="1">
    <citation type="submission" date="2019-09" db="EMBL/GenBank/DDBJ databases">
        <title>The hologenome of the rock-dwelling lichen Lasallia pustulata.</title>
        <authorList>
            <person name="Greshake Tzovaras B."/>
            <person name="Segers F."/>
            <person name="Bicker A."/>
            <person name="Dal Grande F."/>
            <person name="Otte J."/>
            <person name="Hankeln T."/>
            <person name="Schmitt I."/>
            <person name="Ebersberger I."/>
        </authorList>
    </citation>
    <scope>NUCLEOTIDE SEQUENCE [LARGE SCALE GENOMIC DNA]</scope>
    <source>
        <strain evidence="1">A1-1</strain>
    </source>
</reference>
<dbReference type="AlphaFoldDB" id="A0A5M8PHV3"/>
<gene>
    <name evidence="1" type="ORF">FRX48_08116</name>
</gene>
<name>A0A5M8PHV3_9LECA</name>
<evidence type="ECO:0000313" key="2">
    <source>
        <dbReference type="Proteomes" id="UP000324767"/>
    </source>
</evidence>
<comment type="caution">
    <text evidence="1">The sequence shown here is derived from an EMBL/GenBank/DDBJ whole genome shotgun (WGS) entry which is preliminary data.</text>
</comment>
<proteinExistence type="predicted"/>
<dbReference type="Proteomes" id="UP000324767">
    <property type="component" value="Unassembled WGS sequence"/>
</dbReference>
<protein>
    <submittedName>
        <fullName evidence="1">Uncharacterized protein</fullName>
    </submittedName>
</protein>
<sequence>MNVRVTPSQDGLQGVIRTCGEQTGSYGWHGLLSAVGSLLGFKLGRSFGSLSPAVLGGLLDMFAIVQSLPEDRVIHVSGSQGICVLCVWAHHVLGCSGIRTFIPA</sequence>
<accession>A0A5M8PHV3</accession>
<dbReference type="EMBL" id="VXIT01000014">
    <property type="protein sequence ID" value="KAA6408374.1"/>
    <property type="molecule type" value="Genomic_DNA"/>
</dbReference>
<organism evidence="1 2">
    <name type="scientific">Lasallia pustulata</name>
    <dbReference type="NCBI Taxonomy" id="136370"/>
    <lineage>
        <taxon>Eukaryota</taxon>
        <taxon>Fungi</taxon>
        <taxon>Dikarya</taxon>
        <taxon>Ascomycota</taxon>
        <taxon>Pezizomycotina</taxon>
        <taxon>Lecanoromycetes</taxon>
        <taxon>OSLEUM clade</taxon>
        <taxon>Umbilicariomycetidae</taxon>
        <taxon>Umbilicariales</taxon>
        <taxon>Umbilicariaceae</taxon>
        <taxon>Lasallia</taxon>
    </lineage>
</organism>
<dbReference type="OrthoDB" id="4753470at2759"/>
<evidence type="ECO:0000313" key="1">
    <source>
        <dbReference type="EMBL" id="KAA6408374.1"/>
    </source>
</evidence>